<proteinExistence type="predicted"/>
<dbReference type="SUPFAM" id="SSF81324">
    <property type="entry name" value="Voltage-gated potassium channels"/>
    <property type="match status" value="1"/>
</dbReference>
<keyword evidence="4" id="KW-1185">Reference proteome</keyword>
<keyword evidence="1" id="KW-0472">Membrane</keyword>
<feature type="transmembrane region" description="Helical" evidence="1">
    <location>
        <begin position="57"/>
        <end position="82"/>
    </location>
</feature>
<keyword evidence="1" id="KW-0812">Transmembrane</keyword>
<name>A0A5S9N0V1_9GAMM</name>
<dbReference type="Pfam" id="PF07885">
    <property type="entry name" value="Ion_trans_2"/>
    <property type="match status" value="1"/>
</dbReference>
<keyword evidence="1" id="KW-1133">Transmembrane helix</keyword>
<dbReference type="Gene3D" id="1.10.287.70">
    <property type="match status" value="1"/>
</dbReference>
<dbReference type="EMBL" id="CACSIO010000001">
    <property type="protein sequence ID" value="CAA0083233.1"/>
    <property type="molecule type" value="Genomic_DNA"/>
</dbReference>
<evidence type="ECO:0000256" key="1">
    <source>
        <dbReference type="SAM" id="Phobius"/>
    </source>
</evidence>
<feature type="transmembrane region" description="Helical" evidence="1">
    <location>
        <begin position="124"/>
        <end position="145"/>
    </location>
</feature>
<feature type="domain" description="Potassium channel" evidence="2">
    <location>
        <begin position="75"/>
        <end position="142"/>
    </location>
</feature>
<dbReference type="InterPro" id="IPR013099">
    <property type="entry name" value="K_chnl_dom"/>
</dbReference>
<dbReference type="AlphaFoldDB" id="A0A5S9N0V1"/>
<sequence>MISFIHEASFNGQLILGTLIVLFTVMIHVTALVLLVKLLKYLTVRFKTAWMVTKYSAIFSSTVVIILLVHTAEAWAWAVVYIHLEQFESIERALYFSVVTATTLGYGDITLAPEWQILSTFEAMGGLILFGTSTAFMMAVIQSVLNDDDSTDS</sequence>
<gene>
    <name evidence="3" type="ORF">OPDIPICF_00509</name>
</gene>
<evidence type="ECO:0000259" key="2">
    <source>
        <dbReference type="Pfam" id="PF07885"/>
    </source>
</evidence>
<evidence type="ECO:0000313" key="3">
    <source>
        <dbReference type="EMBL" id="CAA0083233.1"/>
    </source>
</evidence>
<dbReference type="Proteomes" id="UP000441399">
    <property type="component" value="Unassembled WGS sequence"/>
</dbReference>
<organism evidence="3 4">
    <name type="scientific">BD1-7 clade bacterium</name>
    <dbReference type="NCBI Taxonomy" id="2029982"/>
    <lineage>
        <taxon>Bacteria</taxon>
        <taxon>Pseudomonadati</taxon>
        <taxon>Pseudomonadota</taxon>
        <taxon>Gammaproteobacteria</taxon>
        <taxon>Cellvibrionales</taxon>
        <taxon>Spongiibacteraceae</taxon>
        <taxon>BD1-7 clade</taxon>
    </lineage>
</organism>
<reference evidence="3 4" key="1">
    <citation type="submission" date="2019-11" db="EMBL/GenBank/DDBJ databases">
        <authorList>
            <person name="Holert J."/>
        </authorList>
    </citation>
    <scope>NUCLEOTIDE SEQUENCE [LARGE SCALE GENOMIC DNA]</scope>
    <source>
        <strain evidence="3">SB11_3</strain>
    </source>
</reference>
<feature type="transmembrane region" description="Helical" evidence="1">
    <location>
        <begin position="14"/>
        <end position="36"/>
    </location>
</feature>
<protein>
    <recommendedName>
        <fullName evidence="2">Potassium channel domain-containing protein</fullName>
    </recommendedName>
</protein>
<dbReference type="OrthoDB" id="9813518at2"/>
<evidence type="ECO:0000313" key="4">
    <source>
        <dbReference type="Proteomes" id="UP000441399"/>
    </source>
</evidence>
<accession>A0A5S9N0V1</accession>